<feature type="compositionally biased region" description="Basic and acidic residues" evidence="1">
    <location>
        <begin position="94"/>
        <end position="103"/>
    </location>
</feature>
<sequence>MASSVSLHAVSDPLAEGTLPTVLVTTTTTVTSPTTTEEARVQDVTGTRSPSADKPPRPQAGPLPRKRGEIGFQEGLYDVPLDEGQASSSTTSLPERHPADREISPSSSELSPPPEEQPPRSPSRAESTNTANTTGKRSIISFFKPKRIPTYFGLRVTTLAIFLFQLALFGGTIAGWVLTVQRMHKTGSSSSSSSSSGSSDSDGSGGNTQTNVFSSTSAQIFIHVAFGIVCLAELIFLERTLFRLRAERYGHVHPGEILPSARTRASQERDMAIAFAPWNRPPLPTYAAALAQSGLGTGDVEDNIIAIPPPPAYGNTRGSTLLLQGFLSDALRAQRPRSNGSMQSSVSDEQDRPKSYVSTDSEWEARLDADRALILEETLSRLEEGTARSSPTAAGR</sequence>
<evidence type="ECO:0000256" key="2">
    <source>
        <dbReference type="SAM" id="Phobius"/>
    </source>
</evidence>
<dbReference type="EMBL" id="ML143435">
    <property type="protein sequence ID" value="TBU27157.1"/>
    <property type="molecule type" value="Genomic_DNA"/>
</dbReference>
<evidence type="ECO:0000256" key="1">
    <source>
        <dbReference type="SAM" id="MobiDB-lite"/>
    </source>
</evidence>
<feature type="compositionally biased region" description="Polar residues" evidence="1">
    <location>
        <begin position="336"/>
        <end position="347"/>
    </location>
</feature>
<reference evidence="3" key="1">
    <citation type="submission" date="2019-01" db="EMBL/GenBank/DDBJ databases">
        <title>Draft genome sequences of three monokaryotic isolates of the white-rot basidiomycete fungus Dichomitus squalens.</title>
        <authorList>
            <consortium name="DOE Joint Genome Institute"/>
            <person name="Lopez S.C."/>
            <person name="Andreopoulos B."/>
            <person name="Pangilinan J."/>
            <person name="Lipzen A."/>
            <person name="Riley R."/>
            <person name="Ahrendt S."/>
            <person name="Ng V."/>
            <person name="Barry K."/>
            <person name="Daum C."/>
            <person name="Grigoriev I.V."/>
            <person name="Hilden K.S."/>
            <person name="Makela M.R."/>
            <person name="de Vries R.P."/>
        </authorList>
    </citation>
    <scope>NUCLEOTIDE SEQUENCE [LARGE SCALE GENOMIC DNA]</scope>
    <source>
        <strain evidence="3">OM18370.1</strain>
    </source>
</reference>
<evidence type="ECO:0000313" key="3">
    <source>
        <dbReference type="EMBL" id="TBU27157.1"/>
    </source>
</evidence>
<feature type="compositionally biased region" description="Low complexity" evidence="1">
    <location>
        <begin position="187"/>
        <end position="202"/>
    </location>
</feature>
<feature type="region of interest" description="Disordered" evidence="1">
    <location>
        <begin position="187"/>
        <end position="208"/>
    </location>
</feature>
<name>A0A4Q9MJP7_9APHY</name>
<keyword evidence="2" id="KW-1133">Transmembrane helix</keyword>
<feature type="region of interest" description="Disordered" evidence="1">
    <location>
        <begin position="334"/>
        <end position="362"/>
    </location>
</feature>
<keyword evidence="2" id="KW-0812">Transmembrane</keyword>
<gene>
    <name evidence="3" type="ORF">BD311DRAFT_845719</name>
</gene>
<feature type="region of interest" description="Disordered" evidence="1">
    <location>
        <begin position="1"/>
        <end position="20"/>
    </location>
</feature>
<dbReference type="AlphaFoldDB" id="A0A4Q9MJP7"/>
<dbReference type="OrthoDB" id="2596855at2759"/>
<feature type="transmembrane region" description="Helical" evidence="2">
    <location>
        <begin position="152"/>
        <end position="178"/>
    </location>
</feature>
<protein>
    <submittedName>
        <fullName evidence="3">Uncharacterized protein</fullName>
    </submittedName>
</protein>
<feature type="compositionally biased region" description="Low complexity" evidence="1">
    <location>
        <begin position="25"/>
        <end position="36"/>
    </location>
</feature>
<organism evidence="3">
    <name type="scientific">Dichomitus squalens</name>
    <dbReference type="NCBI Taxonomy" id="114155"/>
    <lineage>
        <taxon>Eukaryota</taxon>
        <taxon>Fungi</taxon>
        <taxon>Dikarya</taxon>
        <taxon>Basidiomycota</taxon>
        <taxon>Agaricomycotina</taxon>
        <taxon>Agaricomycetes</taxon>
        <taxon>Polyporales</taxon>
        <taxon>Polyporaceae</taxon>
        <taxon>Dichomitus</taxon>
    </lineage>
</organism>
<proteinExistence type="predicted"/>
<dbReference type="Proteomes" id="UP000292957">
    <property type="component" value="Unassembled WGS sequence"/>
</dbReference>
<feature type="region of interest" description="Disordered" evidence="1">
    <location>
        <begin position="25"/>
        <end position="133"/>
    </location>
</feature>
<accession>A0A4Q9MJP7</accession>
<keyword evidence="2" id="KW-0472">Membrane</keyword>
<feature type="compositionally biased region" description="Pro residues" evidence="1">
    <location>
        <begin position="111"/>
        <end position="121"/>
    </location>
</feature>
<feature type="transmembrane region" description="Helical" evidence="2">
    <location>
        <begin position="220"/>
        <end position="237"/>
    </location>
</feature>